<keyword evidence="1" id="KW-0472">Membrane</keyword>
<dbReference type="Pfam" id="PF06966">
    <property type="entry name" value="DUF1295"/>
    <property type="match status" value="1"/>
</dbReference>
<accession>A0AAX6MYE5</accession>
<dbReference type="GO" id="GO:0016020">
    <property type="term" value="C:membrane"/>
    <property type="evidence" value="ECO:0007669"/>
    <property type="project" value="TreeGrafter"/>
</dbReference>
<dbReference type="AlphaFoldDB" id="A0AAX6MYE5"/>
<dbReference type="PANTHER" id="PTHR32251:SF15">
    <property type="entry name" value="3-OXO-5-ALPHA-STEROID 4-DEHYDROGENASE (DUF1295)"/>
    <property type="match status" value="1"/>
</dbReference>
<proteinExistence type="predicted"/>
<evidence type="ECO:0008006" key="4">
    <source>
        <dbReference type="Google" id="ProtNLM"/>
    </source>
</evidence>
<organism evidence="2 3">
    <name type="scientific">Daldinia eschscholtzii</name>
    <dbReference type="NCBI Taxonomy" id="292717"/>
    <lineage>
        <taxon>Eukaryota</taxon>
        <taxon>Fungi</taxon>
        <taxon>Dikarya</taxon>
        <taxon>Ascomycota</taxon>
        <taxon>Pezizomycotina</taxon>
        <taxon>Sordariomycetes</taxon>
        <taxon>Xylariomycetidae</taxon>
        <taxon>Xylariales</taxon>
        <taxon>Hypoxylaceae</taxon>
        <taxon>Daldinia</taxon>
    </lineage>
</organism>
<feature type="transmembrane region" description="Helical" evidence="1">
    <location>
        <begin position="120"/>
        <end position="141"/>
    </location>
</feature>
<dbReference type="PANTHER" id="PTHR32251">
    <property type="entry name" value="3-OXO-5-ALPHA-STEROID 4-DEHYDROGENASE"/>
    <property type="match status" value="1"/>
</dbReference>
<evidence type="ECO:0000256" key="1">
    <source>
        <dbReference type="SAM" id="Phobius"/>
    </source>
</evidence>
<dbReference type="Proteomes" id="UP001369815">
    <property type="component" value="Unassembled WGS sequence"/>
</dbReference>
<sequence length="243" mass="26437">MPDRTSDRKPPAGGAKKFDLIHRGDRSPTPWGTLTFVGLRLADIPLQHALLSPAAGLGTSLLSRVGVATVTPAAVLSTGIPFVDSLGTPTNALLLLFACGSAAKQIYWQTVLSYESFPASAALAVALTLVGTAMFLFGISLETLSEAQRKAFKDSPENKGKVCKVGVWRWARHINYFGYSLWRGGYTMVATGWIGGLAFAAAQMWDLSHRAAAVLDEYCTDKYKEQWAQFKREVPYKIFPGVY</sequence>
<feature type="transmembrane region" description="Helical" evidence="1">
    <location>
        <begin position="61"/>
        <end position="83"/>
    </location>
</feature>
<name>A0AAX6MYE5_9PEZI</name>
<protein>
    <recommendedName>
        <fullName evidence="4">Steroid 5-alpha reductase C-terminal domain-containing protein</fullName>
    </recommendedName>
</protein>
<gene>
    <name evidence="2" type="ORF">Daesc_000426</name>
</gene>
<keyword evidence="1" id="KW-1133">Transmembrane helix</keyword>
<dbReference type="InterPro" id="IPR010721">
    <property type="entry name" value="UstE-like"/>
</dbReference>
<evidence type="ECO:0000313" key="2">
    <source>
        <dbReference type="EMBL" id="KAK6957639.1"/>
    </source>
</evidence>
<evidence type="ECO:0000313" key="3">
    <source>
        <dbReference type="Proteomes" id="UP001369815"/>
    </source>
</evidence>
<keyword evidence="1" id="KW-0812">Transmembrane</keyword>
<comment type="caution">
    <text evidence="2">The sequence shown here is derived from an EMBL/GenBank/DDBJ whole genome shotgun (WGS) entry which is preliminary data.</text>
</comment>
<dbReference type="Gene3D" id="1.20.120.1630">
    <property type="match status" value="1"/>
</dbReference>
<reference evidence="2 3" key="1">
    <citation type="journal article" date="2024" name="Front Chem Biol">
        <title>Unveiling the potential of Daldinia eschscholtzii MFLUCC 19-0629 through bioactivity and bioinformatics studies for enhanced sustainable agriculture production.</title>
        <authorList>
            <person name="Brooks S."/>
            <person name="Weaver J.A."/>
            <person name="Klomchit A."/>
            <person name="Alharthi S.A."/>
            <person name="Onlamun T."/>
            <person name="Nurani R."/>
            <person name="Vong T.K."/>
            <person name="Alberti F."/>
            <person name="Greco C."/>
        </authorList>
    </citation>
    <scope>NUCLEOTIDE SEQUENCE [LARGE SCALE GENOMIC DNA]</scope>
    <source>
        <strain evidence="2">MFLUCC 19-0629</strain>
    </source>
</reference>
<dbReference type="EMBL" id="JBANMG010000001">
    <property type="protein sequence ID" value="KAK6957639.1"/>
    <property type="molecule type" value="Genomic_DNA"/>
</dbReference>
<keyword evidence="3" id="KW-1185">Reference proteome</keyword>